<dbReference type="EMBL" id="KV878595">
    <property type="protein sequence ID" value="OJJ54292.1"/>
    <property type="molecule type" value="Genomic_DNA"/>
</dbReference>
<dbReference type="Proteomes" id="UP000184356">
    <property type="component" value="Unassembled WGS sequence"/>
</dbReference>
<feature type="chain" id="PRO_5012724902" description="Secreted protein" evidence="1">
    <location>
        <begin position="21"/>
        <end position="119"/>
    </location>
</feature>
<feature type="signal peptide" evidence="1">
    <location>
        <begin position="1"/>
        <end position="20"/>
    </location>
</feature>
<gene>
    <name evidence="2" type="ORF">ASPSYDRAFT_497281</name>
</gene>
<evidence type="ECO:0000313" key="2">
    <source>
        <dbReference type="EMBL" id="OJJ54292.1"/>
    </source>
</evidence>
<sequence length="119" mass="13124">MLSCVHRITVIMIVVNLAVATVPDRSHRASFLSQHSNPCRVRGLYVPETQPHSDGLISLRSLRFTSSGAPATSCNFMQGAPFFRRGANGSFAPGLRASVLFRRFSRVLCDFKLNFPVEA</sequence>
<keyword evidence="1" id="KW-0732">Signal</keyword>
<reference evidence="3" key="1">
    <citation type="journal article" date="2017" name="Genome Biol.">
        <title>Comparative genomics reveals high biological diversity and specific adaptations in the industrially and medically important fungal genus Aspergillus.</title>
        <authorList>
            <person name="de Vries R.P."/>
            <person name="Riley R."/>
            <person name="Wiebenga A."/>
            <person name="Aguilar-Osorio G."/>
            <person name="Amillis S."/>
            <person name="Uchima C.A."/>
            <person name="Anderluh G."/>
            <person name="Asadollahi M."/>
            <person name="Askin M."/>
            <person name="Barry K."/>
            <person name="Battaglia E."/>
            <person name="Bayram O."/>
            <person name="Benocci T."/>
            <person name="Braus-Stromeyer S.A."/>
            <person name="Caldana C."/>
            <person name="Canovas D."/>
            <person name="Cerqueira G.C."/>
            <person name="Chen F."/>
            <person name="Chen W."/>
            <person name="Choi C."/>
            <person name="Clum A."/>
            <person name="Dos Santos R.A."/>
            <person name="Damasio A.R."/>
            <person name="Diallinas G."/>
            <person name="Emri T."/>
            <person name="Fekete E."/>
            <person name="Flipphi M."/>
            <person name="Freyberg S."/>
            <person name="Gallo A."/>
            <person name="Gournas C."/>
            <person name="Habgood R."/>
            <person name="Hainaut M."/>
            <person name="Harispe M.L."/>
            <person name="Henrissat B."/>
            <person name="Hilden K.S."/>
            <person name="Hope R."/>
            <person name="Hossain A."/>
            <person name="Karabika E."/>
            <person name="Karaffa L."/>
            <person name="Karanyi Z."/>
            <person name="Krasevec N."/>
            <person name="Kuo A."/>
            <person name="Kusch H."/>
            <person name="LaButti K."/>
            <person name="Lagendijk E.L."/>
            <person name="Lapidus A."/>
            <person name="Levasseur A."/>
            <person name="Lindquist E."/>
            <person name="Lipzen A."/>
            <person name="Logrieco A.F."/>
            <person name="MacCabe A."/>
            <person name="Maekelae M.R."/>
            <person name="Malavazi I."/>
            <person name="Melin P."/>
            <person name="Meyer V."/>
            <person name="Mielnichuk N."/>
            <person name="Miskei M."/>
            <person name="Molnar A.P."/>
            <person name="Mule G."/>
            <person name="Ngan C.Y."/>
            <person name="Orejas M."/>
            <person name="Orosz E."/>
            <person name="Ouedraogo J.P."/>
            <person name="Overkamp K.M."/>
            <person name="Park H.-S."/>
            <person name="Perrone G."/>
            <person name="Piumi F."/>
            <person name="Punt P.J."/>
            <person name="Ram A.F."/>
            <person name="Ramon A."/>
            <person name="Rauscher S."/>
            <person name="Record E."/>
            <person name="Riano-Pachon D.M."/>
            <person name="Robert V."/>
            <person name="Roehrig J."/>
            <person name="Ruller R."/>
            <person name="Salamov A."/>
            <person name="Salih N.S."/>
            <person name="Samson R.A."/>
            <person name="Sandor E."/>
            <person name="Sanguinetti M."/>
            <person name="Schuetze T."/>
            <person name="Sepcic K."/>
            <person name="Shelest E."/>
            <person name="Sherlock G."/>
            <person name="Sophianopoulou V."/>
            <person name="Squina F.M."/>
            <person name="Sun H."/>
            <person name="Susca A."/>
            <person name="Todd R.B."/>
            <person name="Tsang A."/>
            <person name="Unkles S.E."/>
            <person name="van de Wiele N."/>
            <person name="van Rossen-Uffink D."/>
            <person name="Oliveira J.V."/>
            <person name="Vesth T.C."/>
            <person name="Visser J."/>
            <person name="Yu J.-H."/>
            <person name="Zhou M."/>
            <person name="Andersen M.R."/>
            <person name="Archer D.B."/>
            <person name="Baker S.E."/>
            <person name="Benoit I."/>
            <person name="Brakhage A.A."/>
            <person name="Braus G.H."/>
            <person name="Fischer R."/>
            <person name="Frisvad J.C."/>
            <person name="Goldman G.H."/>
            <person name="Houbraken J."/>
            <person name="Oakley B."/>
            <person name="Pocsi I."/>
            <person name="Scazzocchio C."/>
            <person name="Seiboth B."/>
            <person name="vanKuyk P.A."/>
            <person name="Wortman J."/>
            <person name="Dyer P.S."/>
            <person name="Grigoriev I.V."/>
        </authorList>
    </citation>
    <scope>NUCLEOTIDE SEQUENCE [LARGE SCALE GENOMIC DNA]</scope>
    <source>
        <strain evidence="3">CBS 593.65</strain>
    </source>
</reference>
<proteinExistence type="predicted"/>
<dbReference type="VEuPathDB" id="FungiDB:ASPSYDRAFT_497281"/>
<name>A0A1L9T4C9_9EURO</name>
<organism evidence="2 3">
    <name type="scientific">Aspergillus sydowii CBS 593.65</name>
    <dbReference type="NCBI Taxonomy" id="1036612"/>
    <lineage>
        <taxon>Eukaryota</taxon>
        <taxon>Fungi</taxon>
        <taxon>Dikarya</taxon>
        <taxon>Ascomycota</taxon>
        <taxon>Pezizomycotina</taxon>
        <taxon>Eurotiomycetes</taxon>
        <taxon>Eurotiomycetidae</taxon>
        <taxon>Eurotiales</taxon>
        <taxon>Aspergillaceae</taxon>
        <taxon>Aspergillus</taxon>
        <taxon>Aspergillus subgen. Nidulantes</taxon>
    </lineage>
</organism>
<dbReference type="RefSeq" id="XP_040698098.1">
    <property type="nucleotide sequence ID" value="XM_040847902.1"/>
</dbReference>
<accession>A0A1L9T4C9</accession>
<dbReference type="GeneID" id="63763975"/>
<evidence type="ECO:0000313" key="3">
    <source>
        <dbReference type="Proteomes" id="UP000184356"/>
    </source>
</evidence>
<protein>
    <recommendedName>
        <fullName evidence="4">Secreted protein</fullName>
    </recommendedName>
</protein>
<evidence type="ECO:0000256" key="1">
    <source>
        <dbReference type="SAM" id="SignalP"/>
    </source>
</evidence>
<keyword evidence="3" id="KW-1185">Reference proteome</keyword>
<evidence type="ECO:0008006" key="4">
    <source>
        <dbReference type="Google" id="ProtNLM"/>
    </source>
</evidence>
<dbReference type="AlphaFoldDB" id="A0A1L9T4C9"/>